<dbReference type="AlphaFoldDB" id="A0A4Z0MQ90"/>
<sequence length="602" mass="68747">MRKALLRVIGLLLLLLMAFVVNVVWFKPVFIRLFYERVFAELLFDMPQLLSTFRLVEPLGIQAHNKKLDDYSEAEHDKQAKRLRRNLDILHSYDTTGFDAQQKLSYDILDWYMRAANEGEKFRYDDYPVNQLFGVQNGFPTFMATKHQVHNQRDAEYYTIRLSKVKAQFAQVLEGLKIREQHGVVPPTFVIDKVLTEMNGFVAQKPEENILYTSFAEKLNAINTLDKAEKAQLLTEANTQIKIAVYPAYHSLIAYFTALRPRSTTDAGVWKFPDGAAYYAYCLRQNTTTDFTPNQIHELGLKEVARIEAEMATILKAQSISGSPGQAMAKLNEEPRFLYPDTDSGRVQILTDYKRILSEVNQGMASAFHSRPKAALDVQRAPAFKEKTAPGGYYELGAQDGSRPGTFYTNLYDIKATPKFGMRTLAYHEGIPGHHFQISTAQELKGLPTFRTVIPFTAFSEGWALYAEQLAWELGFEQDPYDNLGRLQAELFRAVRLVVDTGIHDKRWTREQAIDYMRTHTGQAESDVVVEIERYIVNPGQACAYKMGMLKILELRERAKQALGPKFDMRDFHEVVLKNGAMPLSLLERVVNAYIEQKNKAA</sequence>
<accession>A0A4Z0MQ90</accession>
<name>A0A4Z0MQ90_9BACT</name>
<reference evidence="1 2" key="1">
    <citation type="submission" date="2019-04" db="EMBL/GenBank/DDBJ databases">
        <authorList>
            <person name="Feng G."/>
            <person name="Zhang J."/>
            <person name="Zhu H."/>
        </authorList>
    </citation>
    <scope>NUCLEOTIDE SEQUENCE [LARGE SCALE GENOMIC DNA]</scope>
    <source>
        <strain evidence="1 2">JCM 19491</strain>
    </source>
</reference>
<dbReference type="Pfam" id="PF05960">
    <property type="entry name" value="DUF885"/>
    <property type="match status" value="1"/>
</dbReference>
<evidence type="ECO:0000313" key="1">
    <source>
        <dbReference type="EMBL" id="TGD81508.1"/>
    </source>
</evidence>
<protein>
    <submittedName>
        <fullName evidence="1">DUF885 domain-containing protein</fullName>
    </submittedName>
</protein>
<dbReference type="OrthoDB" id="9760040at2"/>
<dbReference type="PANTHER" id="PTHR33361">
    <property type="entry name" value="GLR0591 PROTEIN"/>
    <property type="match status" value="1"/>
</dbReference>
<keyword evidence="2" id="KW-1185">Reference proteome</keyword>
<dbReference type="EMBL" id="SRKZ01000002">
    <property type="protein sequence ID" value="TGD81508.1"/>
    <property type="molecule type" value="Genomic_DNA"/>
</dbReference>
<dbReference type="InterPro" id="IPR010281">
    <property type="entry name" value="DUF885"/>
</dbReference>
<dbReference type="RefSeq" id="WP_135529889.1">
    <property type="nucleotide sequence ID" value="NZ_SRKZ01000002.1"/>
</dbReference>
<gene>
    <name evidence="1" type="ORF">EU557_08080</name>
</gene>
<evidence type="ECO:0000313" key="2">
    <source>
        <dbReference type="Proteomes" id="UP000298284"/>
    </source>
</evidence>
<proteinExistence type="predicted"/>
<comment type="caution">
    <text evidence="1">The sequence shown here is derived from an EMBL/GenBank/DDBJ whole genome shotgun (WGS) entry which is preliminary data.</text>
</comment>
<organism evidence="1 2">
    <name type="scientific">Hymenobacter wooponensis</name>
    <dbReference type="NCBI Taxonomy" id="1525360"/>
    <lineage>
        <taxon>Bacteria</taxon>
        <taxon>Pseudomonadati</taxon>
        <taxon>Bacteroidota</taxon>
        <taxon>Cytophagia</taxon>
        <taxon>Cytophagales</taxon>
        <taxon>Hymenobacteraceae</taxon>
        <taxon>Hymenobacter</taxon>
    </lineage>
</organism>
<dbReference type="Proteomes" id="UP000298284">
    <property type="component" value="Unassembled WGS sequence"/>
</dbReference>
<dbReference type="PANTHER" id="PTHR33361:SF2">
    <property type="entry name" value="DUF885 DOMAIN-CONTAINING PROTEIN"/>
    <property type="match status" value="1"/>
</dbReference>